<protein>
    <submittedName>
        <fullName evidence="1">Uncharacterized protein</fullName>
    </submittedName>
</protein>
<name>A0A2U8W245_9HYPH</name>
<sequence length="103" mass="11085">MSAMSFMFSPAARAEARLASHRVEQRGGRFCIVAAVTGQVIYIPPDFLKAAIMAHADLQLLAEALARGDRYIDAVTAFEADRSDELRARHAVSAALSRSGHVG</sequence>
<dbReference type="EMBL" id="CP029550">
    <property type="protein sequence ID" value="AWN39728.1"/>
    <property type="molecule type" value="Genomic_DNA"/>
</dbReference>
<keyword evidence="2" id="KW-1185">Reference proteome</keyword>
<evidence type="ECO:0000313" key="1">
    <source>
        <dbReference type="EMBL" id="AWN39728.1"/>
    </source>
</evidence>
<reference evidence="2" key="1">
    <citation type="submission" date="2018-05" db="EMBL/GenBank/DDBJ databases">
        <title>Complete Genome Sequence of Methylobacterium sp. 17SD2-17.</title>
        <authorList>
            <person name="Srinivasan S."/>
        </authorList>
    </citation>
    <scope>NUCLEOTIDE SEQUENCE [LARGE SCALE GENOMIC DNA]</scope>
    <source>
        <strain evidence="2">17SD2-17</strain>
    </source>
</reference>
<proteinExistence type="predicted"/>
<evidence type="ECO:0000313" key="2">
    <source>
        <dbReference type="Proteomes" id="UP000245926"/>
    </source>
</evidence>
<dbReference type="KEGG" id="mets:DK389_03235"/>
<organism evidence="1 2">
    <name type="scientific">Methylobacterium durans</name>
    <dbReference type="NCBI Taxonomy" id="2202825"/>
    <lineage>
        <taxon>Bacteria</taxon>
        <taxon>Pseudomonadati</taxon>
        <taxon>Pseudomonadota</taxon>
        <taxon>Alphaproteobacteria</taxon>
        <taxon>Hyphomicrobiales</taxon>
        <taxon>Methylobacteriaceae</taxon>
        <taxon>Methylobacterium</taxon>
    </lineage>
</organism>
<dbReference type="AlphaFoldDB" id="A0A2U8W245"/>
<accession>A0A2U8W245</accession>
<gene>
    <name evidence="1" type="ORF">DK389_03235</name>
</gene>
<dbReference type="Proteomes" id="UP000245926">
    <property type="component" value="Chromosome"/>
</dbReference>